<protein>
    <submittedName>
        <fullName evidence="1">U-box domain-containing protein 40</fullName>
    </submittedName>
</protein>
<organism evidence="1 2">
    <name type="scientific">Camellia lanceoleosa</name>
    <dbReference type="NCBI Taxonomy" id="1840588"/>
    <lineage>
        <taxon>Eukaryota</taxon>
        <taxon>Viridiplantae</taxon>
        <taxon>Streptophyta</taxon>
        <taxon>Embryophyta</taxon>
        <taxon>Tracheophyta</taxon>
        <taxon>Spermatophyta</taxon>
        <taxon>Magnoliopsida</taxon>
        <taxon>eudicotyledons</taxon>
        <taxon>Gunneridae</taxon>
        <taxon>Pentapetalae</taxon>
        <taxon>asterids</taxon>
        <taxon>Ericales</taxon>
        <taxon>Theaceae</taxon>
        <taxon>Camellia</taxon>
    </lineage>
</organism>
<dbReference type="EMBL" id="CM045758">
    <property type="protein sequence ID" value="KAI8032891.1"/>
    <property type="molecule type" value="Genomic_DNA"/>
</dbReference>
<sequence length="224" mass="25011">MLDSGAVECFVGMLSRDKFESESTRDSCVVALYGLSLGGLRFKGLAKEAGAEEVLRKVEQVGSERASEKAGQILETMKGRDGEEEVDWEELLNSGEGVLVSSSLMTQWAYCWVMKFGLVTISIMVSIAGPVARHPNYDVILGIQMALARDWEISEAVAEQLVLLQMPTPMLWWMGPRSVSLTVNLVLLETDDIDTIWQHPAMLEVIMWHELEDAMPLERSRPIH</sequence>
<evidence type="ECO:0000313" key="1">
    <source>
        <dbReference type="EMBL" id="KAI8032891.1"/>
    </source>
</evidence>
<name>A0ACC0J6U7_9ERIC</name>
<evidence type="ECO:0000313" key="2">
    <source>
        <dbReference type="Proteomes" id="UP001060215"/>
    </source>
</evidence>
<reference evidence="1 2" key="1">
    <citation type="journal article" date="2022" name="Plant J.">
        <title>Chromosome-level genome of Camellia lanceoleosa provides a valuable resource for understanding genome evolution and self-incompatibility.</title>
        <authorList>
            <person name="Gong W."/>
            <person name="Xiao S."/>
            <person name="Wang L."/>
            <person name="Liao Z."/>
            <person name="Chang Y."/>
            <person name="Mo W."/>
            <person name="Hu G."/>
            <person name="Li W."/>
            <person name="Zhao G."/>
            <person name="Zhu H."/>
            <person name="Hu X."/>
            <person name="Ji K."/>
            <person name="Xiang X."/>
            <person name="Song Q."/>
            <person name="Yuan D."/>
            <person name="Jin S."/>
            <person name="Zhang L."/>
        </authorList>
    </citation>
    <scope>NUCLEOTIDE SEQUENCE [LARGE SCALE GENOMIC DNA]</scope>
    <source>
        <strain evidence="1">SQ_2022a</strain>
    </source>
</reference>
<keyword evidence="2" id="KW-1185">Reference proteome</keyword>
<comment type="caution">
    <text evidence="1">The sequence shown here is derived from an EMBL/GenBank/DDBJ whole genome shotgun (WGS) entry which is preliminary data.</text>
</comment>
<gene>
    <name evidence="1" type="ORF">LOK49_LG01G03911</name>
</gene>
<proteinExistence type="predicted"/>
<accession>A0ACC0J6U7</accession>
<dbReference type="Proteomes" id="UP001060215">
    <property type="component" value="Chromosome 1"/>
</dbReference>